<reference evidence="1 2" key="1">
    <citation type="journal article" date="2019" name="Commun. Biol.">
        <title>The bagworm genome reveals a unique fibroin gene that provides high tensile strength.</title>
        <authorList>
            <person name="Kono N."/>
            <person name="Nakamura H."/>
            <person name="Ohtoshi R."/>
            <person name="Tomita M."/>
            <person name="Numata K."/>
            <person name="Arakawa K."/>
        </authorList>
    </citation>
    <scope>NUCLEOTIDE SEQUENCE [LARGE SCALE GENOMIC DNA]</scope>
</reference>
<protein>
    <submittedName>
        <fullName evidence="1">Uncharacterized protein</fullName>
    </submittedName>
</protein>
<name>A0A4C1WMA0_EUMVA</name>
<dbReference type="Proteomes" id="UP000299102">
    <property type="component" value="Unassembled WGS sequence"/>
</dbReference>
<comment type="caution">
    <text evidence="1">The sequence shown here is derived from an EMBL/GenBank/DDBJ whole genome shotgun (WGS) entry which is preliminary data.</text>
</comment>
<gene>
    <name evidence="1" type="ORF">EVAR_45819_1</name>
</gene>
<dbReference type="EMBL" id="BGZK01000593">
    <property type="protein sequence ID" value="GBP51970.1"/>
    <property type="molecule type" value="Genomic_DNA"/>
</dbReference>
<dbReference type="OrthoDB" id="10017160at2759"/>
<evidence type="ECO:0000313" key="2">
    <source>
        <dbReference type="Proteomes" id="UP000299102"/>
    </source>
</evidence>
<dbReference type="AlphaFoldDB" id="A0A4C1WMA0"/>
<keyword evidence="2" id="KW-1185">Reference proteome</keyword>
<proteinExistence type="predicted"/>
<sequence length="166" mass="18845">MIFYDFPYHLIHDGAPFLANVYNWLNEFKRGPINFSDDLCEGRPSTATIEDNSSAVRLMIETDKRFTHTSLDISAQGKPDCWRGDACCGDGSPRYTWVYIQSIYSRVHCVVTDRHAIQWDPVSVSCRITVTFATIGAHLSELKSADCDRRAYTTKPDPGERRTAFV</sequence>
<accession>A0A4C1WMA0</accession>
<evidence type="ECO:0000313" key="1">
    <source>
        <dbReference type="EMBL" id="GBP51970.1"/>
    </source>
</evidence>
<organism evidence="1 2">
    <name type="scientific">Eumeta variegata</name>
    <name type="common">Bagworm moth</name>
    <name type="synonym">Eumeta japonica</name>
    <dbReference type="NCBI Taxonomy" id="151549"/>
    <lineage>
        <taxon>Eukaryota</taxon>
        <taxon>Metazoa</taxon>
        <taxon>Ecdysozoa</taxon>
        <taxon>Arthropoda</taxon>
        <taxon>Hexapoda</taxon>
        <taxon>Insecta</taxon>
        <taxon>Pterygota</taxon>
        <taxon>Neoptera</taxon>
        <taxon>Endopterygota</taxon>
        <taxon>Lepidoptera</taxon>
        <taxon>Glossata</taxon>
        <taxon>Ditrysia</taxon>
        <taxon>Tineoidea</taxon>
        <taxon>Psychidae</taxon>
        <taxon>Oiketicinae</taxon>
        <taxon>Eumeta</taxon>
    </lineage>
</organism>